<reference evidence="2" key="1">
    <citation type="submission" date="2022-07" db="EMBL/GenBank/DDBJ databases">
        <authorList>
            <person name="Macas J."/>
            <person name="Novak P."/>
            <person name="Neumann P."/>
        </authorList>
    </citation>
    <scope>NUCLEOTIDE SEQUENCE</scope>
</reference>
<keyword evidence="3" id="KW-1185">Reference proteome</keyword>
<dbReference type="Pfam" id="PF13456">
    <property type="entry name" value="RVT_3"/>
    <property type="match status" value="1"/>
</dbReference>
<proteinExistence type="predicted"/>
<dbReference type="OrthoDB" id="1751681at2759"/>
<dbReference type="AlphaFoldDB" id="A0A9P0ZTN9"/>
<organism evidence="2 3">
    <name type="scientific">Cuscuta europaea</name>
    <name type="common">European dodder</name>
    <dbReference type="NCBI Taxonomy" id="41803"/>
    <lineage>
        <taxon>Eukaryota</taxon>
        <taxon>Viridiplantae</taxon>
        <taxon>Streptophyta</taxon>
        <taxon>Embryophyta</taxon>
        <taxon>Tracheophyta</taxon>
        <taxon>Spermatophyta</taxon>
        <taxon>Magnoliopsida</taxon>
        <taxon>eudicotyledons</taxon>
        <taxon>Gunneridae</taxon>
        <taxon>Pentapetalae</taxon>
        <taxon>asterids</taxon>
        <taxon>lamiids</taxon>
        <taxon>Solanales</taxon>
        <taxon>Convolvulaceae</taxon>
        <taxon>Cuscuteae</taxon>
        <taxon>Cuscuta</taxon>
        <taxon>Cuscuta subgen. Cuscuta</taxon>
    </lineage>
</organism>
<dbReference type="PANTHER" id="PTHR47723:SF19">
    <property type="entry name" value="POLYNUCLEOTIDYL TRANSFERASE, RIBONUCLEASE H-LIKE SUPERFAMILY PROTEIN"/>
    <property type="match status" value="1"/>
</dbReference>
<evidence type="ECO:0000313" key="3">
    <source>
        <dbReference type="Proteomes" id="UP001152484"/>
    </source>
</evidence>
<dbReference type="GO" id="GO:0004523">
    <property type="term" value="F:RNA-DNA hybrid ribonuclease activity"/>
    <property type="evidence" value="ECO:0007669"/>
    <property type="project" value="InterPro"/>
</dbReference>
<name>A0A9P0ZTN9_CUSEU</name>
<dbReference type="EMBL" id="CAMAPE010000065">
    <property type="protein sequence ID" value="CAH9114671.1"/>
    <property type="molecule type" value="Genomic_DNA"/>
</dbReference>
<evidence type="ECO:0000313" key="2">
    <source>
        <dbReference type="EMBL" id="CAH9114671.1"/>
    </source>
</evidence>
<sequence>MKYKGGHYKAVKWKRPTGAFKLNSDAKFLPRDVSGGAIMRDENGILVFALAFPIAASSPLEAEIAVALYATKWAISKGFSSFMVEMDAAAAVQYIEDAGVG</sequence>
<dbReference type="GO" id="GO:0003676">
    <property type="term" value="F:nucleic acid binding"/>
    <property type="evidence" value="ECO:0007669"/>
    <property type="project" value="InterPro"/>
</dbReference>
<accession>A0A9P0ZTN9</accession>
<dbReference type="InterPro" id="IPR053151">
    <property type="entry name" value="RNase_H-like"/>
</dbReference>
<dbReference type="Proteomes" id="UP001152484">
    <property type="component" value="Unassembled WGS sequence"/>
</dbReference>
<dbReference type="InterPro" id="IPR002156">
    <property type="entry name" value="RNaseH_domain"/>
</dbReference>
<comment type="caution">
    <text evidence="2">The sequence shown here is derived from an EMBL/GenBank/DDBJ whole genome shotgun (WGS) entry which is preliminary data.</text>
</comment>
<feature type="domain" description="RNase H type-1" evidence="1">
    <location>
        <begin position="29"/>
        <end position="96"/>
    </location>
</feature>
<evidence type="ECO:0000259" key="1">
    <source>
        <dbReference type="Pfam" id="PF13456"/>
    </source>
</evidence>
<gene>
    <name evidence="2" type="ORF">CEURO_LOCUS20481</name>
</gene>
<dbReference type="PANTHER" id="PTHR47723">
    <property type="entry name" value="OS05G0353850 PROTEIN"/>
    <property type="match status" value="1"/>
</dbReference>
<protein>
    <recommendedName>
        <fullName evidence="1">RNase H type-1 domain-containing protein</fullName>
    </recommendedName>
</protein>